<protein>
    <submittedName>
        <fullName evidence="1">Uncharacterized protein</fullName>
    </submittedName>
</protein>
<comment type="caution">
    <text evidence="1">The sequence shown here is derived from an EMBL/GenBank/DDBJ whole genome shotgun (WGS) entry which is preliminary data.</text>
</comment>
<organism evidence="1 2">
    <name type="scientific">Eleginops maclovinus</name>
    <name type="common">Patagonian blennie</name>
    <name type="synonym">Eleginus maclovinus</name>
    <dbReference type="NCBI Taxonomy" id="56733"/>
    <lineage>
        <taxon>Eukaryota</taxon>
        <taxon>Metazoa</taxon>
        <taxon>Chordata</taxon>
        <taxon>Craniata</taxon>
        <taxon>Vertebrata</taxon>
        <taxon>Euteleostomi</taxon>
        <taxon>Actinopterygii</taxon>
        <taxon>Neopterygii</taxon>
        <taxon>Teleostei</taxon>
        <taxon>Neoteleostei</taxon>
        <taxon>Acanthomorphata</taxon>
        <taxon>Eupercaria</taxon>
        <taxon>Perciformes</taxon>
        <taxon>Notothenioidei</taxon>
        <taxon>Eleginopidae</taxon>
        <taxon>Eleginops</taxon>
    </lineage>
</organism>
<dbReference type="EMBL" id="JAUZQC010000010">
    <property type="protein sequence ID" value="KAK5865105.1"/>
    <property type="molecule type" value="Genomic_DNA"/>
</dbReference>
<accession>A0AAN7XSK9</accession>
<sequence length="96" mass="10053">MTEQGLGRAAVRLRPGESCMVGTGLRLRLAERADLTVVAVEVSVQVVGPPQVQYSRGGARTRARGLVGYRGLLCARAGRGLPHTAACLAGNLLTQL</sequence>
<reference evidence="1 2" key="2">
    <citation type="journal article" date="2023" name="Mol. Biol. Evol.">
        <title>Genomics of Secondarily Temperate Adaptation in the Only Non-Antarctic Icefish.</title>
        <authorList>
            <person name="Rivera-Colon A.G."/>
            <person name="Rayamajhi N."/>
            <person name="Minhas B.F."/>
            <person name="Madrigal G."/>
            <person name="Bilyk K.T."/>
            <person name="Yoon V."/>
            <person name="Hune M."/>
            <person name="Gregory S."/>
            <person name="Cheng C.H.C."/>
            <person name="Catchen J.M."/>
        </authorList>
    </citation>
    <scope>NUCLEOTIDE SEQUENCE [LARGE SCALE GENOMIC DNA]</scope>
    <source>
        <strain evidence="1">JMC-PN-2008</strain>
    </source>
</reference>
<reference evidence="1 2" key="1">
    <citation type="journal article" date="2023" name="Genes (Basel)">
        <title>Chromosome-Level Genome Assembly and Circadian Gene Repertoire of the Patagonia Blennie Eleginops maclovinus-The Closest Ancestral Proxy of Antarctic Cryonotothenioids.</title>
        <authorList>
            <person name="Cheng C.C."/>
            <person name="Rivera-Colon A.G."/>
            <person name="Minhas B.F."/>
            <person name="Wilson L."/>
            <person name="Rayamajhi N."/>
            <person name="Vargas-Chacoff L."/>
            <person name="Catchen J.M."/>
        </authorList>
    </citation>
    <scope>NUCLEOTIDE SEQUENCE [LARGE SCALE GENOMIC DNA]</scope>
    <source>
        <strain evidence="1">JMC-PN-2008</strain>
    </source>
</reference>
<name>A0AAN7XSK9_ELEMC</name>
<evidence type="ECO:0000313" key="2">
    <source>
        <dbReference type="Proteomes" id="UP001346869"/>
    </source>
</evidence>
<keyword evidence="2" id="KW-1185">Reference proteome</keyword>
<gene>
    <name evidence="1" type="ORF">PBY51_016296</name>
</gene>
<evidence type="ECO:0000313" key="1">
    <source>
        <dbReference type="EMBL" id="KAK5865105.1"/>
    </source>
</evidence>
<proteinExistence type="predicted"/>
<dbReference type="Proteomes" id="UP001346869">
    <property type="component" value="Unassembled WGS sequence"/>
</dbReference>
<dbReference type="AlphaFoldDB" id="A0AAN7XSK9"/>